<dbReference type="EMBL" id="LAZR01014416">
    <property type="protein sequence ID" value="KKM17577.1"/>
    <property type="molecule type" value="Genomic_DNA"/>
</dbReference>
<dbReference type="SUPFAM" id="SSF55248">
    <property type="entry name" value="PCD-like"/>
    <property type="match status" value="1"/>
</dbReference>
<proteinExistence type="inferred from homology"/>
<comment type="similarity">
    <text evidence="2">Belongs to the pterin-4-alpha-carbinolamine dehydratase family.</text>
</comment>
<dbReference type="EC" id="4.2.1.96" evidence="3"/>
<dbReference type="PANTHER" id="PTHR12599">
    <property type="entry name" value="PTERIN-4-ALPHA-CARBINOLAMINE DEHYDRATASE"/>
    <property type="match status" value="1"/>
</dbReference>
<gene>
    <name evidence="5" type="ORF">LCGC14_1674340</name>
</gene>
<dbReference type="PANTHER" id="PTHR12599:SF0">
    <property type="entry name" value="PTERIN-4-ALPHA-CARBINOLAMINE DEHYDRATASE"/>
    <property type="match status" value="1"/>
</dbReference>
<dbReference type="InterPro" id="IPR036428">
    <property type="entry name" value="PCD_sf"/>
</dbReference>
<evidence type="ECO:0000313" key="5">
    <source>
        <dbReference type="EMBL" id="KKM17577.1"/>
    </source>
</evidence>
<dbReference type="AlphaFoldDB" id="A0A0F9HR84"/>
<organism evidence="5">
    <name type="scientific">marine sediment metagenome</name>
    <dbReference type="NCBI Taxonomy" id="412755"/>
    <lineage>
        <taxon>unclassified sequences</taxon>
        <taxon>metagenomes</taxon>
        <taxon>ecological metagenomes</taxon>
    </lineage>
</organism>
<dbReference type="GO" id="GO:0008124">
    <property type="term" value="F:4-alpha-hydroxytetrahydrobiopterin dehydratase activity"/>
    <property type="evidence" value="ECO:0007669"/>
    <property type="project" value="UniProtKB-EC"/>
</dbReference>
<dbReference type="Gene3D" id="3.30.1360.20">
    <property type="entry name" value="Transcriptional coactivator/pterin dehydratase"/>
    <property type="match status" value="1"/>
</dbReference>
<comment type="catalytic activity">
    <reaction evidence="1">
        <text>(4aS,6R)-4a-hydroxy-L-erythro-5,6,7,8-tetrahydrobiopterin = (6R)-L-erythro-6,7-dihydrobiopterin + H2O</text>
        <dbReference type="Rhea" id="RHEA:11920"/>
        <dbReference type="ChEBI" id="CHEBI:15377"/>
        <dbReference type="ChEBI" id="CHEBI:15642"/>
        <dbReference type="ChEBI" id="CHEBI:43120"/>
        <dbReference type="EC" id="4.2.1.96"/>
    </reaction>
</comment>
<accession>A0A0F9HR84</accession>
<name>A0A0F9HR84_9ZZZZ</name>
<dbReference type="CDD" id="cd00488">
    <property type="entry name" value="PCD_DCoH"/>
    <property type="match status" value="1"/>
</dbReference>
<protein>
    <recommendedName>
        <fullName evidence="3">4a-hydroxytetrahydrobiopterin dehydratase</fullName>
        <ecNumber evidence="3">4.2.1.96</ecNumber>
    </recommendedName>
</protein>
<dbReference type="GO" id="GO:0006729">
    <property type="term" value="P:tetrahydrobiopterin biosynthetic process"/>
    <property type="evidence" value="ECO:0007669"/>
    <property type="project" value="InterPro"/>
</dbReference>
<dbReference type="NCBIfam" id="NF002017">
    <property type="entry name" value="PRK00823.1-2"/>
    <property type="match status" value="1"/>
</dbReference>
<sequence length="107" mass="12016">MAEPKVLSEVEIQKGLAELSGWELRDGRLRKQFQFRTFLRALAFVNSVAYLAESAGHHPDITVNYNRVTLRLITHSEKALTDRDFALAGEIEAKLVTKLVIPPEPAT</sequence>
<evidence type="ECO:0000256" key="1">
    <source>
        <dbReference type="ARBA" id="ARBA00001554"/>
    </source>
</evidence>
<evidence type="ECO:0000256" key="4">
    <source>
        <dbReference type="ARBA" id="ARBA00023239"/>
    </source>
</evidence>
<dbReference type="InterPro" id="IPR001533">
    <property type="entry name" value="Pterin_deHydtase"/>
</dbReference>
<evidence type="ECO:0000256" key="2">
    <source>
        <dbReference type="ARBA" id="ARBA00006472"/>
    </source>
</evidence>
<evidence type="ECO:0000256" key="3">
    <source>
        <dbReference type="ARBA" id="ARBA00013252"/>
    </source>
</evidence>
<dbReference type="Pfam" id="PF01329">
    <property type="entry name" value="Pterin_4a"/>
    <property type="match status" value="1"/>
</dbReference>
<dbReference type="HAMAP" id="MF_00434">
    <property type="entry name" value="Pterin_4_alpha"/>
    <property type="match status" value="1"/>
</dbReference>
<reference evidence="5" key="1">
    <citation type="journal article" date="2015" name="Nature">
        <title>Complex archaea that bridge the gap between prokaryotes and eukaryotes.</title>
        <authorList>
            <person name="Spang A."/>
            <person name="Saw J.H."/>
            <person name="Jorgensen S.L."/>
            <person name="Zaremba-Niedzwiedzka K."/>
            <person name="Martijn J."/>
            <person name="Lind A.E."/>
            <person name="van Eijk R."/>
            <person name="Schleper C."/>
            <person name="Guy L."/>
            <person name="Ettema T.J."/>
        </authorList>
    </citation>
    <scope>NUCLEOTIDE SEQUENCE</scope>
</reference>
<keyword evidence="4" id="KW-0456">Lyase</keyword>
<comment type="caution">
    <text evidence="5">The sequence shown here is derived from an EMBL/GenBank/DDBJ whole genome shotgun (WGS) entry which is preliminary data.</text>
</comment>